<evidence type="ECO:0000313" key="1">
    <source>
        <dbReference type="EMBL" id="KAH8106294.1"/>
    </source>
</evidence>
<comment type="caution">
    <text evidence="1">The sequence shown here is derived from an EMBL/GenBank/DDBJ whole genome shotgun (WGS) entry which is preliminary data.</text>
</comment>
<accession>A0A8K0UYW2</accession>
<dbReference type="EMBL" id="JAEVFJ010000003">
    <property type="protein sequence ID" value="KAH8106294.1"/>
    <property type="molecule type" value="Genomic_DNA"/>
</dbReference>
<organism evidence="1 2">
    <name type="scientific">Cristinia sonorae</name>
    <dbReference type="NCBI Taxonomy" id="1940300"/>
    <lineage>
        <taxon>Eukaryota</taxon>
        <taxon>Fungi</taxon>
        <taxon>Dikarya</taxon>
        <taxon>Basidiomycota</taxon>
        <taxon>Agaricomycotina</taxon>
        <taxon>Agaricomycetes</taxon>
        <taxon>Agaricomycetidae</taxon>
        <taxon>Agaricales</taxon>
        <taxon>Pleurotineae</taxon>
        <taxon>Stephanosporaceae</taxon>
        <taxon>Cristinia</taxon>
    </lineage>
</organism>
<protein>
    <submittedName>
        <fullName evidence="1">Uncharacterized protein</fullName>
    </submittedName>
</protein>
<evidence type="ECO:0000313" key="2">
    <source>
        <dbReference type="Proteomes" id="UP000813824"/>
    </source>
</evidence>
<gene>
    <name evidence="1" type="ORF">BXZ70DRAFT_1075147</name>
</gene>
<dbReference type="OrthoDB" id="2799347at2759"/>
<sequence length="484" mass="54487">MAAVHRRRGAICPGILEVISRSSDEMRSLDSGGGVIFALVALQWGWVTHGSHGVERGCSHESRRWRRGKIDKAGQTAARSVVNCRKELGGRWADGRVWFCIFERVATNPDFKPRIDRKRPVWKVESEGCVWIHTGEDCRVAADGADGLSSPHALLARMLSLFTQTRSQCFSLDTRLDDWAHHRVPHHEKIDGFSLLSSAEPCARSLRWAASVTRKIGKLRLYLDKKLREVTRPYVWFTVLSPSSSPQPRSQLALDDTDQVSLHLLIHTRDVFADVLARIGDAGTLLRVSAPPRGRATNGTRVAERGIPCIHESKSSESGRAQLFARSSLSYHLVHPPSHLSATFWLSDMYELVDERQLLNRMSMGNYEDGEDYDVDVFLWYPSSRPEVVMLAGADNGAEIPFIYGREADDGLDDASLDWPPPSPTYSMVSDFMFPGRLEMDNAGYSNFFSSGLVLTSRQVTRRLDGFMRSFRKYLHRAIQRLKA</sequence>
<proteinExistence type="predicted"/>
<dbReference type="AlphaFoldDB" id="A0A8K0UYW2"/>
<dbReference type="Proteomes" id="UP000813824">
    <property type="component" value="Unassembled WGS sequence"/>
</dbReference>
<reference evidence="1" key="1">
    <citation type="journal article" date="2021" name="New Phytol.">
        <title>Evolutionary innovations through gain and loss of genes in the ectomycorrhizal Boletales.</title>
        <authorList>
            <person name="Wu G."/>
            <person name="Miyauchi S."/>
            <person name="Morin E."/>
            <person name="Kuo A."/>
            <person name="Drula E."/>
            <person name="Varga T."/>
            <person name="Kohler A."/>
            <person name="Feng B."/>
            <person name="Cao Y."/>
            <person name="Lipzen A."/>
            <person name="Daum C."/>
            <person name="Hundley H."/>
            <person name="Pangilinan J."/>
            <person name="Johnson J."/>
            <person name="Barry K."/>
            <person name="LaButti K."/>
            <person name="Ng V."/>
            <person name="Ahrendt S."/>
            <person name="Min B."/>
            <person name="Choi I.G."/>
            <person name="Park H."/>
            <person name="Plett J.M."/>
            <person name="Magnuson J."/>
            <person name="Spatafora J.W."/>
            <person name="Nagy L.G."/>
            <person name="Henrissat B."/>
            <person name="Grigoriev I.V."/>
            <person name="Yang Z.L."/>
            <person name="Xu J."/>
            <person name="Martin F.M."/>
        </authorList>
    </citation>
    <scope>NUCLEOTIDE SEQUENCE</scope>
    <source>
        <strain evidence="1">KKN 215</strain>
    </source>
</reference>
<name>A0A8K0UYW2_9AGAR</name>
<keyword evidence="2" id="KW-1185">Reference proteome</keyword>